<dbReference type="SUPFAM" id="SSF55486">
    <property type="entry name" value="Metalloproteases ('zincins'), catalytic domain"/>
    <property type="match status" value="1"/>
</dbReference>
<comment type="cofactor">
    <cofactor evidence="2">
        <name>Zn(2+)</name>
        <dbReference type="ChEBI" id="CHEBI:29105"/>
    </cofactor>
    <text evidence="2">Binds 1 zinc ion per subunit.</text>
</comment>
<feature type="binding site" evidence="2">
    <location>
        <position position="430"/>
    </location>
    <ligand>
        <name>Zn(2+)</name>
        <dbReference type="ChEBI" id="CHEBI:29105"/>
        <note>catalytic</note>
    </ligand>
</feature>
<dbReference type="GO" id="GO:0008270">
    <property type="term" value="F:zinc ion binding"/>
    <property type="evidence" value="ECO:0007669"/>
    <property type="project" value="InterPro"/>
</dbReference>
<dbReference type="EMBL" id="CP014167">
    <property type="protein sequence ID" value="ANS76320.1"/>
    <property type="molecule type" value="Genomic_DNA"/>
</dbReference>
<dbReference type="CDD" id="cd09604">
    <property type="entry name" value="M1_APN_like"/>
    <property type="match status" value="1"/>
</dbReference>
<dbReference type="PANTHER" id="PTHR45726:SF3">
    <property type="entry name" value="LEUKOTRIENE A-4 HYDROLASE"/>
    <property type="match status" value="1"/>
</dbReference>
<dbReference type="OrthoDB" id="9814383at2"/>
<dbReference type="Proteomes" id="UP000092573">
    <property type="component" value="Chromosome"/>
</dbReference>
<name>A0A1B1N4F0_9BACL</name>
<evidence type="ECO:0000256" key="2">
    <source>
        <dbReference type="PIRSR" id="PIRSR634015-3"/>
    </source>
</evidence>
<accession>A0A1B1N4F0</accession>
<proteinExistence type="predicted"/>
<dbReference type="STRING" id="1462996.AWM70_18525"/>
<dbReference type="PANTHER" id="PTHR45726">
    <property type="entry name" value="LEUKOTRIENE A-4 HYDROLASE"/>
    <property type="match status" value="1"/>
</dbReference>
<dbReference type="RefSeq" id="WP_068698853.1">
    <property type="nucleotide sequence ID" value="NZ_CP014167.1"/>
</dbReference>
<reference evidence="5 6" key="1">
    <citation type="submission" date="2016-01" db="EMBL/GenBank/DDBJ databases">
        <title>Complete Genome Sequence of Paenibacillus yonginensis DCY84, a novel Plant Growth-Promoting Bacteria with Elicitation of Induced Systemic Resistance.</title>
        <authorList>
            <person name="Kim Y.J."/>
            <person name="Yang D.C."/>
            <person name="Sukweenadhi J."/>
        </authorList>
    </citation>
    <scope>NUCLEOTIDE SEQUENCE [LARGE SCALE GENOMIC DNA]</scope>
    <source>
        <strain evidence="5 6">DCY84</strain>
    </source>
</reference>
<dbReference type="Gene3D" id="1.10.390.10">
    <property type="entry name" value="Neutral Protease Domain 2"/>
    <property type="match status" value="1"/>
</dbReference>
<dbReference type="InterPro" id="IPR014782">
    <property type="entry name" value="Peptidase_M1_dom"/>
</dbReference>
<protein>
    <submittedName>
        <fullName evidence="5">EnpEP protein</fullName>
    </submittedName>
</protein>
<evidence type="ECO:0000259" key="4">
    <source>
        <dbReference type="Pfam" id="PF01433"/>
    </source>
</evidence>
<organism evidence="5 6">
    <name type="scientific">Paenibacillus yonginensis</name>
    <dbReference type="NCBI Taxonomy" id="1462996"/>
    <lineage>
        <taxon>Bacteria</taxon>
        <taxon>Bacillati</taxon>
        <taxon>Bacillota</taxon>
        <taxon>Bacilli</taxon>
        <taxon>Bacillales</taxon>
        <taxon>Paenibacillaceae</taxon>
        <taxon>Paenibacillus</taxon>
    </lineage>
</organism>
<feature type="active site" description="Proton acceptor" evidence="1">
    <location>
        <position position="408"/>
    </location>
</feature>
<feature type="domain" description="Peptidase M1 membrane alanine aminopeptidase" evidence="4">
    <location>
        <begin position="353"/>
        <end position="533"/>
    </location>
</feature>
<evidence type="ECO:0000313" key="5">
    <source>
        <dbReference type="EMBL" id="ANS76320.1"/>
    </source>
</evidence>
<feature type="active site" description="Proton donor" evidence="1">
    <location>
        <position position="482"/>
    </location>
</feature>
<dbReference type="KEGG" id="pyg:AWM70_18525"/>
<dbReference type="AlphaFoldDB" id="A0A1B1N4F0"/>
<feature type="binding site" evidence="2">
    <location>
        <position position="411"/>
    </location>
    <ligand>
        <name>Zn(2+)</name>
        <dbReference type="ChEBI" id="CHEBI:29105"/>
        <note>catalytic</note>
    </ligand>
</feature>
<keyword evidence="6" id="KW-1185">Reference proteome</keyword>
<feature type="region of interest" description="Disordered" evidence="3">
    <location>
        <begin position="48"/>
        <end position="69"/>
    </location>
</feature>
<dbReference type="InterPro" id="IPR027268">
    <property type="entry name" value="Peptidase_M4/M1_CTD_sf"/>
</dbReference>
<evidence type="ECO:0000256" key="1">
    <source>
        <dbReference type="PIRSR" id="PIRSR634015-1"/>
    </source>
</evidence>
<dbReference type="Pfam" id="PF01433">
    <property type="entry name" value="Peptidase_M1"/>
    <property type="match status" value="1"/>
</dbReference>
<evidence type="ECO:0000313" key="6">
    <source>
        <dbReference type="Proteomes" id="UP000092573"/>
    </source>
</evidence>
<gene>
    <name evidence="5" type="ORF">AWM70_18525</name>
</gene>
<sequence>MFAPRKRTKTLTILAAALLLLGGSLWGFTQLRTGQPAAPALSLAPDQAKPSLTDAASPPVKESVQQPSAEVLSNRVTEYHIDAKLDETNGSLIGTETLSWTHPGKKPVNEIYLHLYANAFSSADSTFMKESGGVLRGDAMPQNGWGSISLTEIRTTDGLSLLHRLQYVQPDDGNIKDKTLVKVRLPQAVQGGETLTLKIGFQVKLPKVFARMGTAGNFVMAGQWFPKMSVYEPAGTRGRAQEGWNLHEYHGNSEFYSDFGIYSVKINVPQNYIVAATGFPTKSAAVKDARKTYQFYADDVHDFAWAASPDFVYAEEPFASDNVPGVRIKLYLDPAHKDLKDRYFYAAKAALASYSKSYGPYPYSTLSIVVPPADGNGAGGMEYPTLITAFGATSDSPGYDLERTVVHEIGHQYFYGMIASNEFEEPWLDEAFTSYAEDKVMEKEYGVNANLTIQSAMITHPQSLDQAAWKYGDSRTYALNVYTRGKLVLMDIERQIGTKQMNKVMKTYALKYRFKHPTTADFQRVLEQVTKKAWGDYFNNYVYNGKMADYAVDSIATDQKEQNGETVYEATVSISRRGASTTPVPILFTFTDGHEIRKEWDGKVPLAEFKVQYKQPLAWVMIDPAYTLLLENQHINNFLKAEVDPSVGFRWNLGIAKLVDALLGLLSW</sequence>
<keyword evidence="2" id="KW-0479">Metal-binding</keyword>
<evidence type="ECO:0000256" key="3">
    <source>
        <dbReference type="SAM" id="MobiDB-lite"/>
    </source>
</evidence>
<keyword evidence="2" id="KW-0862">Zinc</keyword>
<feature type="binding site" evidence="2">
    <location>
        <position position="407"/>
    </location>
    <ligand>
        <name>Zn(2+)</name>
        <dbReference type="ChEBI" id="CHEBI:29105"/>
        <note>catalytic</note>
    </ligand>
</feature>
<dbReference type="InterPro" id="IPR034015">
    <property type="entry name" value="M1_LTA4H"/>
</dbReference>
<dbReference type="GO" id="GO:0008237">
    <property type="term" value="F:metallopeptidase activity"/>
    <property type="evidence" value="ECO:0007669"/>
    <property type="project" value="InterPro"/>
</dbReference>